<protein>
    <recommendedName>
        <fullName evidence="3">Adenine methyltransferase</fullName>
    </recommendedName>
</protein>
<gene>
    <name evidence="1" type="ORF">KSF_084390</name>
</gene>
<dbReference type="RefSeq" id="WP_220209145.1">
    <property type="nucleotide sequence ID" value="NZ_BNJK01000002.1"/>
</dbReference>
<sequence>MTTSSSPIPHDVMVPRLSQKSYEWYTPTRYIQLVREVLGPISLDPASCEVANLVIQAEHYYDVQADGLQQSWKAATLFLNPPYCKTGAVSNQELWTRKLLTEYEVGHVKEAILLVNAATETLWFQRLYTYPICFVKGRIQFNSPQGSKNSSTVGSAFVYFGTNTEQFVRVFGRIGTIVKCILPAEELKYL</sequence>
<accession>A0A8J3J029</accession>
<proteinExistence type="predicted"/>
<reference evidence="1" key="1">
    <citation type="submission" date="2020-10" db="EMBL/GenBank/DDBJ databases">
        <title>Taxonomic study of unclassified bacteria belonging to the class Ktedonobacteria.</title>
        <authorList>
            <person name="Yabe S."/>
            <person name="Wang C.M."/>
            <person name="Zheng Y."/>
            <person name="Sakai Y."/>
            <person name="Cavaletti L."/>
            <person name="Monciardini P."/>
            <person name="Donadio S."/>
        </authorList>
    </citation>
    <scope>NUCLEOTIDE SEQUENCE</scope>
    <source>
        <strain evidence="1">ID150040</strain>
    </source>
</reference>
<dbReference type="AlphaFoldDB" id="A0A8J3J029"/>
<organism evidence="1 2">
    <name type="scientific">Reticulibacter mediterranei</name>
    <dbReference type="NCBI Taxonomy" id="2778369"/>
    <lineage>
        <taxon>Bacteria</taxon>
        <taxon>Bacillati</taxon>
        <taxon>Chloroflexota</taxon>
        <taxon>Ktedonobacteria</taxon>
        <taxon>Ktedonobacterales</taxon>
        <taxon>Reticulibacteraceae</taxon>
        <taxon>Reticulibacter</taxon>
    </lineage>
</organism>
<keyword evidence="2" id="KW-1185">Reference proteome</keyword>
<dbReference type="InterPro" id="IPR008593">
    <property type="entry name" value="Dam_MeTrfase"/>
</dbReference>
<dbReference type="GO" id="GO:0009007">
    <property type="term" value="F:site-specific DNA-methyltransferase (adenine-specific) activity"/>
    <property type="evidence" value="ECO:0007669"/>
    <property type="project" value="InterPro"/>
</dbReference>
<evidence type="ECO:0008006" key="3">
    <source>
        <dbReference type="Google" id="ProtNLM"/>
    </source>
</evidence>
<dbReference type="EMBL" id="BNJK01000002">
    <property type="protein sequence ID" value="GHO98391.1"/>
    <property type="molecule type" value="Genomic_DNA"/>
</dbReference>
<name>A0A8J3J029_9CHLR</name>
<dbReference type="GO" id="GO:0009307">
    <property type="term" value="P:DNA restriction-modification system"/>
    <property type="evidence" value="ECO:0007669"/>
    <property type="project" value="InterPro"/>
</dbReference>
<dbReference type="GO" id="GO:0003677">
    <property type="term" value="F:DNA binding"/>
    <property type="evidence" value="ECO:0007669"/>
    <property type="project" value="InterPro"/>
</dbReference>
<dbReference type="Pfam" id="PF05869">
    <property type="entry name" value="Dam"/>
    <property type="match status" value="1"/>
</dbReference>
<evidence type="ECO:0000313" key="2">
    <source>
        <dbReference type="Proteomes" id="UP000597444"/>
    </source>
</evidence>
<comment type="caution">
    <text evidence="1">The sequence shown here is derived from an EMBL/GenBank/DDBJ whole genome shotgun (WGS) entry which is preliminary data.</text>
</comment>
<dbReference type="Proteomes" id="UP000597444">
    <property type="component" value="Unassembled WGS sequence"/>
</dbReference>
<evidence type="ECO:0000313" key="1">
    <source>
        <dbReference type="EMBL" id="GHO98391.1"/>
    </source>
</evidence>